<evidence type="ECO:0000313" key="2">
    <source>
        <dbReference type="EMBL" id="GFY67845.1"/>
    </source>
</evidence>
<evidence type="ECO:0000256" key="1">
    <source>
        <dbReference type="SAM" id="MobiDB-lite"/>
    </source>
</evidence>
<evidence type="ECO:0000313" key="3">
    <source>
        <dbReference type="Proteomes" id="UP000886998"/>
    </source>
</evidence>
<gene>
    <name evidence="2" type="primary">AVEN_70142_1</name>
    <name evidence="2" type="ORF">TNIN_114171</name>
</gene>
<dbReference type="OrthoDB" id="8063408at2759"/>
<accession>A0A8X6YBJ8</accession>
<dbReference type="EMBL" id="BMAV01016785">
    <property type="protein sequence ID" value="GFY67845.1"/>
    <property type="molecule type" value="Genomic_DNA"/>
</dbReference>
<dbReference type="AlphaFoldDB" id="A0A8X6YBJ8"/>
<protein>
    <submittedName>
        <fullName evidence="2">Uncharacterized protein</fullName>
    </submittedName>
</protein>
<reference evidence="2" key="1">
    <citation type="submission" date="2020-08" db="EMBL/GenBank/DDBJ databases">
        <title>Multicomponent nature underlies the extraordinary mechanical properties of spider dragline silk.</title>
        <authorList>
            <person name="Kono N."/>
            <person name="Nakamura H."/>
            <person name="Mori M."/>
            <person name="Yoshida Y."/>
            <person name="Ohtoshi R."/>
            <person name="Malay A.D."/>
            <person name="Moran D.A.P."/>
            <person name="Tomita M."/>
            <person name="Numata K."/>
            <person name="Arakawa K."/>
        </authorList>
    </citation>
    <scope>NUCLEOTIDE SEQUENCE</scope>
</reference>
<feature type="region of interest" description="Disordered" evidence="1">
    <location>
        <begin position="78"/>
        <end position="104"/>
    </location>
</feature>
<name>A0A8X6YBJ8_9ARAC</name>
<comment type="caution">
    <text evidence="2">The sequence shown here is derived from an EMBL/GenBank/DDBJ whole genome shotgun (WGS) entry which is preliminary data.</text>
</comment>
<sequence length="104" mass="12344">MKETYHLLQLTAFEMINYRKYYWQIYADFQVKSLLTLLGQRVYLVMGLQPGYTKYCCFPCLWNSRIIAKHYIKKSSPQRESFKPGEMNVQHPPVAEPHNIIPSL</sequence>
<dbReference type="Proteomes" id="UP000886998">
    <property type="component" value="Unassembled WGS sequence"/>
</dbReference>
<organism evidence="2 3">
    <name type="scientific">Trichonephila inaurata madagascariensis</name>
    <dbReference type="NCBI Taxonomy" id="2747483"/>
    <lineage>
        <taxon>Eukaryota</taxon>
        <taxon>Metazoa</taxon>
        <taxon>Ecdysozoa</taxon>
        <taxon>Arthropoda</taxon>
        <taxon>Chelicerata</taxon>
        <taxon>Arachnida</taxon>
        <taxon>Araneae</taxon>
        <taxon>Araneomorphae</taxon>
        <taxon>Entelegynae</taxon>
        <taxon>Araneoidea</taxon>
        <taxon>Nephilidae</taxon>
        <taxon>Trichonephila</taxon>
        <taxon>Trichonephila inaurata</taxon>
    </lineage>
</organism>
<keyword evidence="3" id="KW-1185">Reference proteome</keyword>
<proteinExistence type="predicted"/>